<organism evidence="1 2">
    <name type="scientific">Psilocybe cubensis</name>
    <name type="common">Psychedelic mushroom</name>
    <name type="synonym">Stropharia cubensis</name>
    <dbReference type="NCBI Taxonomy" id="181762"/>
    <lineage>
        <taxon>Eukaryota</taxon>
        <taxon>Fungi</taxon>
        <taxon>Dikarya</taxon>
        <taxon>Basidiomycota</taxon>
        <taxon>Agaricomycotina</taxon>
        <taxon>Agaricomycetes</taxon>
        <taxon>Agaricomycetidae</taxon>
        <taxon>Agaricales</taxon>
        <taxon>Agaricineae</taxon>
        <taxon>Strophariaceae</taxon>
        <taxon>Psilocybe</taxon>
    </lineage>
</organism>
<sequence>MQGTRCYNCKKEGHLARECPLPKENRVHLRAAHTAVSEDDEKGSDRDDNTPEQEPTDKQNSGDEDAYTEVEVMNSDRYKEYSSDNEDNMYAMRIIGLDEDTHHDGTQIPQVGHDTMIKDNDSGLETTDEAFPDLYSVPASNDEGECAQYNTAMTETPERSAKNYDEARMRKSRVRPRVKTEHKVCLATYTNVGGVDAWTLWDSGSTTSGITPTFAQITNIAVDTLLDPHILQLGTTGSRSMIKYGADVTVMVGNTTTKTYLDVANFDRYDMVVGTPFMYQNKVVLDFEKREVRVNGTKIPAVIVPHPDSNLRLRRQRITNKATQEKATVEDVAEKEEQHVGEKLSSDDPRILRSVDDNNEGMIRKNEPRKTTKKPTERQHRDNIHNAKWVAKQQVKDRPKQKTNPTLDTPPERPREYCQPTLSRVKVER</sequence>
<evidence type="ECO:0000313" key="2">
    <source>
        <dbReference type="Proteomes" id="UP000664032"/>
    </source>
</evidence>
<protein>
    <submittedName>
        <fullName evidence="1">Uncharacterized protein</fullName>
    </submittedName>
</protein>
<gene>
    <name evidence="1" type="ORF">JR316_0013439</name>
</gene>
<dbReference type="EMBL" id="JAFIQS020000014">
    <property type="protein sequence ID" value="KAH9474276.1"/>
    <property type="molecule type" value="Genomic_DNA"/>
</dbReference>
<comment type="caution">
    <text evidence="1">The sequence shown here is derived from an EMBL/GenBank/DDBJ whole genome shotgun (WGS) entry which is preliminary data.</text>
</comment>
<reference evidence="1" key="1">
    <citation type="submission" date="2021-10" db="EMBL/GenBank/DDBJ databases">
        <title>Psilocybe cubensis genome.</title>
        <authorList>
            <person name="Mckernan K.J."/>
            <person name="Crawford S."/>
            <person name="Trippe A."/>
            <person name="Kane L.T."/>
            <person name="Mclaughlin S."/>
        </authorList>
    </citation>
    <scope>NUCLEOTIDE SEQUENCE</scope>
    <source>
        <strain evidence="1">MGC-MH-2018</strain>
    </source>
</reference>
<proteinExistence type="predicted"/>
<dbReference type="Proteomes" id="UP000664032">
    <property type="component" value="Unassembled WGS sequence"/>
</dbReference>
<accession>A0ACB8GF79</accession>
<evidence type="ECO:0000313" key="1">
    <source>
        <dbReference type="EMBL" id="KAH9474276.1"/>
    </source>
</evidence>
<name>A0ACB8GF79_PSICU</name>
<keyword evidence="2" id="KW-1185">Reference proteome</keyword>